<proteinExistence type="predicted"/>
<dbReference type="RefSeq" id="WP_177204526.1">
    <property type="nucleotide sequence ID" value="NZ_FOXS01000001.1"/>
</dbReference>
<keyword evidence="1" id="KW-0732">Signal</keyword>
<reference evidence="3" key="1">
    <citation type="submission" date="2016-10" db="EMBL/GenBank/DDBJ databases">
        <authorList>
            <person name="Varghese N."/>
            <person name="Submissions S."/>
        </authorList>
    </citation>
    <scope>NUCLEOTIDE SEQUENCE [LARGE SCALE GENOMIC DNA]</scope>
    <source>
        <strain evidence="3">OR362-8,ATCC BAA-1266,JCM 13504</strain>
    </source>
</reference>
<name>A0A1I5SCS8_HYMAR</name>
<feature type="signal peptide" evidence="1">
    <location>
        <begin position="1"/>
        <end position="18"/>
    </location>
</feature>
<keyword evidence="3" id="KW-1185">Reference proteome</keyword>
<evidence type="ECO:0000313" key="3">
    <source>
        <dbReference type="Proteomes" id="UP000199029"/>
    </source>
</evidence>
<dbReference type="EMBL" id="FOXS01000001">
    <property type="protein sequence ID" value="SFP68530.1"/>
    <property type="molecule type" value="Genomic_DNA"/>
</dbReference>
<dbReference type="AlphaFoldDB" id="A0A1I5SCS8"/>
<accession>A0A1I5SCS8</accession>
<evidence type="ECO:0000313" key="2">
    <source>
        <dbReference type="EMBL" id="SFP68530.1"/>
    </source>
</evidence>
<dbReference type="Proteomes" id="UP000199029">
    <property type="component" value="Unassembled WGS sequence"/>
</dbReference>
<evidence type="ECO:0000256" key="1">
    <source>
        <dbReference type="SAM" id="SignalP"/>
    </source>
</evidence>
<sequence>MKKFVLLAAGFAALTLGACNRQKCPAYSSTKEANRVSSPIMASTATPAARQ</sequence>
<evidence type="ECO:0008006" key="4">
    <source>
        <dbReference type="Google" id="ProtNLM"/>
    </source>
</evidence>
<feature type="chain" id="PRO_5011728186" description="Lipoprotein" evidence="1">
    <location>
        <begin position="19"/>
        <end position="51"/>
    </location>
</feature>
<protein>
    <recommendedName>
        <fullName evidence="4">Lipoprotein</fullName>
    </recommendedName>
</protein>
<gene>
    <name evidence="2" type="ORF">SAMN04515668_0015</name>
</gene>
<organism evidence="2 3">
    <name type="scientific">Hymenobacter arizonensis</name>
    <name type="common">Siccationidurans arizonensis</name>
    <dbReference type="NCBI Taxonomy" id="1227077"/>
    <lineage>
        <taxon>Bacteria</taxon>
        <taxon>Pseudomonadati</taxon>
        <taxon>Bacteroidota</taxon>
        <taxon>Cytophagia</taxon>
        <taxon>Cytophagales</taxon>
        <taxon>Hymenobacteraceae</taxon>
        <taxon>Hymenobacter</taxon>
    </lineage>
</organism>
<dbReference type="PROSITE" id="PS51257">
    <property type="entry name" value="PROKAR_LIPOPROTEIN"/>
    <property type="match status" value="1"/>
</dbReference>